<dbReference type="Gene3D" id="1.20.58.320">
    <property type="entry name" value="TPR-like"/>
    <property type="match status" value="1"/>
</dbReference>
<dbReference type="Proteomes" id="UP000238007">
    <property type="component" value="Unassembled WGS sequence"/>
</dbReference>
<keyword evidence="2" id="KW-1185">Reference proteome</keyword>
<dbReference type="EMBL" id="PVTP01000003">
    <property type="protein sequence ID" value="PRY78860.1"/>
    <property type="molecule type" value="Genomic_DNA"/>
</dbReference>
<gene>
    <name evidence="1" type="ORF">CLV80_103186</name>
</gene>
<dbReference type="Gene3D" id="1.25.40.10">
    <property type="entry name" value="Tetratricopeptide repeat domain"/>
    <property type="match status" value="1"/>
</dbReference>
<evidence type="ECO:0000313" key="2">
    <source>
        <dbReference type="Proteomes" id="UP000238007"/>
    </source>
</evidence>
<accession>A0A2T0W1L3</accession>
<dbReference type="OrthoDB" id="7593450at2"/>
<proteinExistence type="predicted"/>
<evidence type="ECO:0000313" key="1">
    <source>
        <dbReference type="EMBL" id="PRY78860.1"/>
    </source>
</evidence>
<organism evidence="1 2">
    <name type="scientific">Yoonia maritima</name>
    <dbReference type="NCBI Taxonomy" id="1435347"/>
    <lineage>
        <taxon>Bacteria</taxon>
        <taxon>Pseudomonadati</taxon>
        <taxon>Pseudomonadota</taxon>
        <taxon>Alphaproteobacteria</taxon>
        <taxon>Rhodobacterales</taxon>
        <taxon>Paracoccaceae</taxon>
        <taxon>Yoonia</taxon>
    </lineage>
</organism>
<sequence length="193" mass="22093">MVTPEEVLAFWLDECTPADWYKSDPAFDALIRERFLETWEEADAGACGLWLTYPSGTLAYIILTDQFPRNMFRDEGKAFATDRVALAAAKMAIDRNWDMKIDEPARQFFYLPLMHSECLSDQDRAVRLFHSQMPQSGASNIDHACAHRTVIRDFGRFPYRNKALCRETTVSEQEFLDAGGYRAAYQAQLESVA</sequence>
<name>A0A2T0W1L3_9RHOB</name>
<dbReference type="SUPFAM" id="SSF48452">
    <property type="entry name" value="TPR-like"/>
    <property type="match status" value="1"/>
</dbReference>
<comment type="caution">
    <text evidence="1">The sequence shown here is derived from an EMBL/GenBank/DDBJ whole genome shotgun (WGS) entry which is preliminary data.</text>
</comment>
<dbReference type="Pfam" id="PF06041">
    <property type="entry name" value="DUF924"/>
    <property type="match status" value="1"/>
</dbReference>
<dbReference type="AlphaFoldDB" id="A0A2T0W1L3"/>
<reference evidence="1 2" key="1">
    <citation type="submission" date="2018-03" db="EMBL/GenBank/DDBJ databases">
        <title>Genomic Encyclopedia of Archaeal and Bacterial Type Strains, Phase II (KMG-II): from individual species to whole genera.</title>
        <authorList>
            <person name="Goeker M."/>
        </authorList>
    </citation>
    <scope>NUCLEOTIDE SEQUENCE [LARGE SCALE GENOMIC DNA]</scope>
    <source>
        <strain evidence="1 2">DSM 101533</strain>
    </source>
</reference>
<dbReference type="InterPro" id="IPR010323">
    <property type="entry name" value="DUF924"/>
</dbReference>
<dbReference type="RefSeq" id="WP_106355724.1">
    <property type="nucleotide sequence ID" value="NZ_PVTP01000003.1"/>
</dbReference>
<dbReference type="InterPro" id="IPR011990">
    <property type="entry name" value="TPR-like_helical_dom_sf"/>
</dbReference>
<protein>
    <submittedName>
        <fullName evidence="1">Uncharacterized protein (DUF924 family)</fullName>
    </submittedName>
</protein>